<dbReference type="Gene3D" id="3.30.420.10">
    <property type="entry name" value="Ribonuclease H-like superfamily/Ribonuclease H"/>
    <property type="match status" value="1"/>
</dbReference>
<dbReference type="EMBL" id="SSTE01020217">
    <property type="protein sequence ID" value="KAA0034954.1"/>
    <property type="molecule type" value="Genomic_DNA"/>
</dbReference>
<protein>
    <submittedName>
        <fullName evidence="4">Gag/pol protein</fullName>
    </submittedName>
</protein>
<gene>
    <name evidence="4" type="ORF">E5676_scaffold1199G00180</name>
    <name evidence="3" type="ORF">E6C27_scaffold434G00180</name>
</gene>
<feature type="region of interest" description="Disordered" evidence="1">
    <location>
        <begin position="450"/>
        <end position="500"/>
    </location>
</feature>
<dbReference type="GO" id="GO:0015074">
    <property type="term" value="P:DNA integration"/>
    <property type="evidence" value="ECO:0007669"/>
    <property type="project" value="InterPro"/>
</dbReference>
<comment type="caution">
    <text evidence="4">The sequence shown here is derived from an EMBL/GenBank/DDBJ whole genome shotgun (WGS) entry which is preliminary data.</text>
</comment>
<dbReference type="SUPFAM" id="SSF53098">
    <property type="entry name" value="Ribonuclease H-like"/>
    <property type="match status" value="1"/>
</dbReference>
<reference evidence="5 6" key="1">
    <citation type="submission" date="2019-08" db="EMBL/GenBank/DDBJ databases">
        <title>Draft genome sequences of two oriental melons (Cucumis melo L. var makuwa).</title>
        <authorList>
            <person name="Kwon S.-Y."/>
        </authorList>
    </citation>
    <scope>NUCLEOTIDE SEQUENCE [LARGE SCALE GENOMIC DNA]</scope>
    <source>
        <strain evidence="6">cv. Chang Bougi</strain>
        <strain evidence="5">cv. SW 3</strain>
        <tissue evidence="4">Leaf</tissue>
    </source>
</reference>
<dbReference type="Pfam" id="PF25597">
    <property type="entry name" value="SH3_retrovirus"/>
    <property type="match status" value="1"/>
</dbReference>
<organism evidence="4 6">
    <name type="scientific">Cucumis melo var. makuwa</name>
    <name type="common">Oriental melon</name>
    <dbReference type="NCBI Taxonomy" id="1194695"/>
    <lineage>
        <taxon>Eukaryota</taxon>
        <taxon>Viridiplantae</taxon>
        <taxon>Streptophyta</taxon>
        <taxon>Embryophyta</taxon>
        <taxon>Tracheophyta</taxon>
        <taxon>Spermatophyta</taxon>
        <taxon>Magnoliopsida</taxon>
        <taxon>eudicotyledons</taxon>
        <taxon>Gunneridae</taxon>
        <taxon>Pentapetalae</taxon>
        <taxon>rosids</taxon>
        <taxon>fabids</taxon>
        <taxon>Cucurbitales</taxon>
        <taxon>Cucurbitaceae</taxon>
        <taxon>Benincaseae</taxon>
        <taxon>Cucumis</taxon>
    </lineage>
</organism>
<dbReference type="InterPro" id="IPR012337">
    <property type="entry name" value="RNaseH-like_sf"/>
</dbReference>
<dbReference type="Pfam" id="PF00665">
    <property type="entry name" value="rve"/>
    <property type="match status" value="1"/>
</dbReference>
<evidence type="ECO:0000313" key="6">
    <source>
        <dbReference type="Proteomes" id="UP000321947"/>
    </source>
</evidence>
<dbReference type="InterPro" id="IPR057670">
    <property type="entry name" value="SH3_retrovirus"/>
</dbReference>
<evidence type="ECO:0000256" key="1">
    <source>
        <dbReference type="SAM" id="MobiDB-lite"/>
    </source>
</evidence>
<dbReference type="InterPro" id="IPR039537">
    <property type="entry name" value="Retrotran_Ty1/copia-like"/>
</dbReference>
<dbReference type="GO" id="GO:0003676">
    <property type="term" value="F:nucleic acid binding"/>
    <property type="evidence" value="ECO:0007669"/>
    <property type="project" value="InterPro"/>
</dbReference>
<dbReference type="OrthoDB" id="1739418at2759"/>
<dbReference type="EMBL" id="SSTD01005761">
    <property type="protein sequence ID" value="TYK21309.1"/>
    <property type="molecule type" value="Genomic_DNA"/>
</dbReference>
<proteinExistence type="predicted"/>
<evidence type="ECO:0000313" key="3">
    <source>
        <dbReference type="EMBL" id="KAA0034954.1"/>
    </source>
</evidence>
<evidence type="ECO:0000313" key="4">
    <source>
        <dbReference type="EMBL" id="TYK21309.1"/>
    </source>
</evidence>
<dbReference type="InterPro" id="IPR001584">
    <property type="entry name" value="Integrase_cat-core"/>
</dbReference>
<dbReference type="InterPro" id="IPR036397">
    <property type="entry name" value="RNaseH_sf"/>
</dbReference>
<name>A0A5D3DDH0_CUCMM</name>
<dbReference type="Proteomes" id="UP000321393">
    <property type="component" value="Unassembled WGS sequence"/>
</dbReference>
<dbReference type="PANTHER" id="PTHR42648">
    <property type="entry name" value="TRANSPOSASE, PUTATIVE-RELATED"/>
    <property type="match status" value="1"/>
</dbReference>
<feature type="domain" description="Integrase catalytic" evidence="2">
    <location>
        <begin position="220"/>
        <end position="385"/>
    </location>
</feature>
<evidence type="ECO:0000259" key="2">
    <source>
        <dbReference type="PROSITE" id="PS50994"/>
    </source>
</evidence>
<evidence type="ECO:0000313" key="5">
    <source>
        <dbReference type="Proteomes" id="UP000321393"/>
    </source>
</evidence>
<feature type="compositionally biased region" description="Polar residues" evidence="1">
    <location>
        <begin position="485"/>
        <end position="500"/>
    </location>
</feature>
<sequence>MSSSIIALLKKDQLTGKNYAMWKSKLNMILVIADLRFVLMEKCPPFSTKYASQSVRDAYDRWTKANDEAHLHILASMSDILSEKHEIMKRKEGKGKGPTIAVEGKGKTKVVIKGKCFHCNVDEHWKTNCSKYLVKKKEKEETSSFKQLEESEMTLKVGTGDVISARALGDAKLGHINLDRIERLVKNVLPNKLEDDSLPPCESYLEGKMTKRPFTGKGYRAKEPLELIHSDLCGPMNVKARGCFEYFISFIDDYSRYGYLYLMEHKSEALEKFKEYKAEVENLLSKKIKILRSDRGGEYMDLRFQDYMIEHGIQSQLSAPSTHEQNGVSERRNRTLLDMVRSMMSYTQLPSSFWGYAVETAVHILNNVSSKSVSETPFELWRGRKPSLSHFRICGCPTHVLVTNPKKLKPRSRLCQFVGYPKETRGGLFFDLQENRVFVSTNATFLEEDHMRDHKPRSKLVLNEATDESTRVVDEVGPSSRVDETTTSGQSHPSQSLRMP</sequence>
<dbReference type="PROSITE" id="PS50994">
    <property type="entry name" value="INTEGRASE"/>
    <property type="match status" value="1"/>
</dbReference>
<dbReference type="Proteomes" id="UP000321947">
    <property type="component" value="Unassembled WGS sequence"/>
</dbReference>
<accession>A0A5D3DDH0</accession>
<dbReference type="AlphaFoldDB" id="A0A5D3DDH0"/>
<dbReference type="PANTHER" id="PTHR42648:SF27">
    <property type="entry name" value="RNA-DIRECTED DNA POLYMERASE"/>
    <property type="match status" value="1"/>
</dbReference>